<dbReference type="AlphaFoldDB" id="A0A9D4EFL7"/>
<evidence type="ECO:0000313" key="2">
    <source>
        <dbReference type="Proteomes" id="UP000828390"/>
    </source>
</evidence>
<proteinExistence type="predicted"/>
<reference evidence="1" key="1">
    <citation type="journal article" date="2019" name="bioRxiv">
        <title>The Genome of the Zebra Mussel, Dreissena polymorpha: A Resource for Invasive Species Research.</title>
        <authorList>
            <person name="McCartney M.A."/>
            <person name="Auch B."/>
            <person name="Kono T."/>
            <person name="Mallez S."/>
            <person name="Zhang Y."/>
            <person name="Obille A."/>
            <person name="Becker A."/>
            <person name="Abrahante J.E."/>
            <person name="Garbe J."/>
            <person name="Badalamenti J.P."/>
            <person name="Herman A."/>
            <person name="Mangelson H."/>
            <person name="Liachko I."/>
            <person name="Sullivan S."/>
            <person name="Sone E.D."/>
            <person name="Koren S."/>
            <person name="Silverstein K.A.T."/>
            <person name="Beckman K.B."/>
            <person name="Gohl D.M."/>
        </authorList>
    </citation>
    <scope>NUCLEOTIDE SEQUENCE</scope>
    <source>
        <strain evidence="1">Duluth1</strain>
        <tissue evidence="1">Whole animal</tissue>
    </source>
</reference>
<accession>A0A9D4EFL7</accession>
<reference evidence="1" key="2">
    <citation type="submission" date="2020-11" db="EMBL/GenBank/DDBJ databases">
        <authorList>
            <person name="McCartney M.A."/>
            <person name="Auch B."/>
            <person name="Kono T."/>
            <person name="Mallez S."/>
            <person name="Becker A."/>
            <person name="Gohl D.M."/>
            <person name="Silverstein K.A.T."/>
            <person name="Koren S."/>
            <person name="Bechman K.B."/>
            <person name="Herman A."/>
            <person name="Abrahante J.E."/>
            <person name="Garbe J."/>
        </authorList>
    </citation>
    <scope>NUCLEOTIDE SEQUENCE</scope>
    <source>
        <strain evidence="1">Duluth1</strain>
        <tissue evidence="1">Whole animal</tissue>
    </source>
</reference>
<comment type="caution">
    <text evidence="1">The sequence shown here is derived from an EMBL/GenBank/DDBJ whole genome shotgun (WGS) entry which is preliminary data.</text>
</comment>
<keyword evidence="2" id="KW-1185">Reference proteome</keyword>
<dbReference type="EMBL" id="JAIWYP010000009">
    <property type="protein sequence ID" value="KAH3778816.1"/>
    <property type="molecule type" value="Genomic_DNA"/>
</dbReference>
<organism evidence="1 2">
    <name type="scientific">Dreissena polymorpha</name>
    <name type="common">Zebra mussel</name>
    <name type="synonym">Mytilus polymorpha</name>
    <dbReference type="NCBI Taxonomy" id="45954"/>
    <lineage>
        <taxon>Eukaryota</taxon>
        <taxon>Metazoa</taxon>
        <taxon>Spiralia</taxon>
        <taxon>Lophotrochozoa</taxon>
        <taxon>Mollusca</taxon>
        <taxon>Bivalvia</taxon>
        <taxon>Autobranchia</taxon>
        <taxon>Heteroconchia</taxon>
        <taxon>Euheterodonta</taxon>
        <taxon>Imparidentia</taxon>
        <taxon>Neoheterodontei</taxon>
        <taxon>Myida</taxon>
        <taxon>Dreissenoidea</taxon>
        <taxon>Dreissenidae</taxon>
        <taxon>Dreissena</taxon>
    </lineage>
</organism>
<protein>
    <submittedName>
        <fullName evidence="1">Uncharacterized protein</fullName>
    </submittedName>
</protein>
<evidence type="ECO:0000313" key="1">
    <source>
        <dbReference type="EMBL" id="KAH3778816.1"/>
    </source>
</evidence>
<dbReference type="Proteomes" id="UP000828390">
    <property type="component" value="Unassembled WGS sequence"/>
</dbReference>
<sequence length="57" mass="6269">MPALESVKQCAASFIPRFIKVHLETTASDSVKKCYTSFPQVDALVQGGERTCTGHFH</sequence>
<name>A0A9D4EFL7_DREPO</name>
<gene>
    <name evidence="1" type="ORF">DPMN_180288</name>
</gene>